<evidence type="ECO:0000313" key="7">
    <source>
        <dbReference type="Proteomes" id="UP000265120"/>
    </source>
</evidence>
<feature type="region of interest" description="Disordered" evidence="4">
    <location>
        <begin position="580"/>
        <end position="662"/>
    </location>
</feature>
<dbReference type="Pfam" id="PF15619">
    <property type="entry name" value="Lebercilin"/>
    <property type="match status" value="1"/>
</dbReference>
<dbReference type="Proteomes" id="UP000265120">
    <property type="component" value="Chromosome 17"/>
</dbReference>
<name>A0A3P8WQE0_CYNSE</name>
<evidence type="ECO:0000256" key="1">
    <source>
        <dbReference type="ARBA" id="ARBA00010229"/>
    </source>
</evidence>
<reference evidence="6 7" key="1">
    <citation type="journal article" date="2014" name="Nat. Genet.">
        <title>Whole-genome sequence of a flatfish provides insights into ZW sex chromosome evolution and adaptation to a benthic lifestyle.</title>
        <authorList>
            <person name="Chen S."/>
            <person name="Zhang G."/>
            <person name="Shao C."/>
            <person name="Huang Q."/>
            <person name="Liu G."/>
            <person name="Zhang P."/>
            <person name="Song W."/>
            <person name="An N."/>
            <person name="Chalopin D."/>
            <person name="Volff J.N."/>
            <person name="Hong Y."/>
            <person name="Li Q."/>
            <person name="Sha Z."/>
            <person name="Zhou H."/>
            <person name="Xie M."/>
            <person name="Yu Q."/>
            <person name="Liu Y."/>
            <person name="Xiang H."/>
            <person name="Wang N."/>
            <person name="Wu K."/>
            <person name="Yang C."/>
            <person name="Zhou Q."/>
            <person name="Liao X."/>
            <person name="Yang L."/>
            <person name="Hu Q."/>
            <person name="Zhang J."/>
            <person name="Meng L."/>
            <person name="Jin L."/>
            <person name="Tian Y."/>
            <person name="Lian J."/>
            <person name="Yang J."/>
            <person name="Miao G."/>
            <person name="Liu S."/>
            <person name="Liang Z."/>
            <person name="Yan F."/>
            <person name="Li Y."/>
            <person name="Sun B."/>
            <person name="Zhang H."/>
            <person name="Zhang J."/>
            <person name="Zhu Y."/>
            <person name="Du M."/>
            <person name="Zhao Y."/>
            <person name="Schartl M."/>
            <person name="Tang Q."/>
            <person name="Wang J."/>
        </authorList>
    </citation>
    <scope>NUCLEOTIDE SEQUENCE</scope>
</reference>
<feature type="compositionally biased region" description="Basic residues" evidence="4">
    <location>
        <begin position="629"/>
        <end position="640"/>
    </location>
</feature>
<feature type="compositionally biased region" description="Basic and acidic residues" evidence="4">
    <location>
        <begin position="39"/>
        <end position="60"/>
    </location>
</feature>
<keyword evidence="2 3" id="KW-0175">Coiled coil</keyword>
<reference evidence="6" key="3">
    <citation type="submission" date="2025-09" db="UniProtKB">
        <authorList>
            <consortium name="Ensembl"/>
        </authorList>
    </citation>
    <scope>IDENTIFICATION</scope>
</reference>
<feature type="coiled-coil region" evidence="3">
    <location>
        <begin position="89"/>
        <end position="119"/>
    </location>
</feature>
<evidence type="ECO:0000256" key="3">
    <source>
        <dbReference type="SAM" id="Coils"/>
    </source>
</evidence>
<reference evidence="6" key="2">
    <citation type="submission" date="2025-08" db="UniProtKB">
        <authorList>
            <consortium name="Ensembl"/>
        </authorList>
    </citation>
    <scope>IDENTIFICATION</scope>
</reference>
<dbReference type="GO" id="GO:0042073">
    <property type="term" value="P:intraciliary transport"/>
    <property type="evidence" value="ECO:0007669"/>
    <property type="project" value="TreeGrafter"/>
</dbReference>
<feature type="compositionally biased region" description="Low complexity" evidence="4">
    <location>
        <begin position="530"/>
        <end position="539"/>
    </location>
</feature>
<feature type="compositionally biased region" description="Low complexity" evidence="4">
    <location>
        <begin position="62"/>
        <end position="75"/>
    </location>
</feature>
<feature type="region of interest" description="Disordered" evidence="4">
    <location>
        <begin position="1"/>
        <end position="75"/>
    </location>
</feature>
<accession>A0A3P8WQE0</accession>
<dbReference type="AlphaFoldDB" id="A0A3P8WQE0"/>
<dbReference type="Ensembl" id="ENSCSET00000027255.1">
    <property type="protein sequence ID" value="ENSCSEP00000026895.1"/>
    <property type="gene ID" value="ENSCSEG00000017184.1"/>
</dbReference>
<feature type="compositionally biased region" description="Basic and acidic residues" evidence="4">
    <location>
        <begin position="309"/>
        <end position="325"/>
    </location>
</feature>
<organism evidence="6 7">
    <name type="scientific">Cynoglossus semilaevis</name>
    <name type="common">Tongue sole</name>
    <dbReference type="NCBI Taxonomy" id="244447"/>
    <lineage>
        <taxon>Eukaryota</taxon>
        <taxon>Metazoa</taxon>
        <taxon>Chordata</taxon>
        <taxon>Craniata</taxon>
        <taxon>Vertebrata</taxon>
        <taxon>Euteleostomi</taxon>
        <taxon>Actinopterygii</taxon>
        <taxon>Neopterygii</taxon>
        <taxon>Teleostei</taxon>
        <taxon>Neoteleostei</taxon>
        <taxon>Acanthomorphata</taxon>
        <taxon>Carangaria</taxon>
        <taxon>Pleuronectiformes</taxon>
        <taxon>Pleuronectoidei</taxon>
        <taxon>Cynoglossidae</taxon>
        <taxon>Cynoglossinae</taxon>
        <taxon>Cynoglossus</taxon>
    </lineage>
</organism>
<keyword evidence="7" id="KW-1185">Reference proteome</keyword>
<feature type="region of interest" description="Disordered" evidence="4">
    <location>
        <begin position="485"/>
        <end position="539"/>
    </location>
</feature>
<evidence type="ECO:0000256" key="2">
    <source>
        <dbReference type="ARBA" id="ARBA00023054"/>
    </source>
</evidence>
<dbReference type="InterPro" id="IPR026188">
    <property type="entry name" value="Lebercilin-like"/>
</dbReference>
<dbReference type="GeneTree" id="ENSGT00560000077266"/>
<evidence type="ECO:0000259" key="5">
    <source>
        <dbReference type="Pfam" id="PF15619"/>
    </source>
</evidence>
<feature type="region of interest" description="Disordered" evidence="4">
    <location>
        <begin position="309"/>
        <end position="339"/>
    </location>
</feature>
<dbReference type="InParanoid" id="A0A3P8WQE0"/>
<evidence type="ECO:0000256" key="4">
    <source>
        <dbReference type="SAM" id="MobiDB-lite"/>
    </source>
</evidence>
<sequence>MSVSSRNTPVGEALPQYDGDYNRPTTPKTLCDCTSLRGSSEERGDRLKDKYRHYELDKGQRSKSSQSKISKKTQGTQSLKLQVERFIGTKELKSQVLDLQRQLAEAQSENKLLKRVQNRYKVALKHFQDSEGSISETINKHKNEVRGLRALLRDTRRCRNHLSRQLQATEYELLNTKSRLDHLQQLSQDQSLLEKEELIRMLGEANAELEEKDKRVIYLEKNLQLCQDSFNRQLATVQKKLYKARNFSCDLQQQIYQLTKENEDKAKKLQVHNIYSNRFLKGSTKIDKENKVVQTQGLVLLPTAYSHNEDSVREDDLKKKEKLDEQTSAGSGNDHPPHRRCLQLKYQEKDDMAKVMSEDLSRKASCTKTNNSKYKFFPKKNYFRNESWTLEDVDKQTMASAYAVEDSSSSESETFEDLGSSDLEEIHSQLSSDSDDEDEVNLEAQMLHPTKFIQSEFLDMPVISVSRLMEDPLILESRVTEAAEKAQSASSKDEVPSEPKVTKAPLTLELATSRETVTPESRIQRASRMSETTALEESSLSKSIIIDATVTIPSAELKGAQVSESKVPKATVVSASAALVKPQTSQPKAAGNKGMLETKATKSRSVSRESQKAETLGSGKAKTTESKKKVNKVPQIKKKQSLQSSHQSSRGDCSRLCRRTTS</sequence>
<feature type="compositionally biased region" description="Basic and acidic residues" evidence="4">
    <location>
        <begin position="491"/>
        <end position="501"/>
    </location>
</feature>
<dbReference type="STRING" id="244447.ENSCSEP00000026895"/>
<dbReference type="GO" id="GO:0005930">
    <property type="term" value="C:axoneme"/>
    <property type="evidence" value="ECO:0007669"/>
    <property type="project" value="TreeGrafter"/>
</dbReference>
<feature type="domain" description="Lebercilin" evidence="5">
    <location>
        <begin position="85"/>
        <end position="269"/>
    </location>
</feature>
<proteinExistence type="inferred from homology"/>
<protein>
    <recommendedName>
        <fullName evidence="5">Lebercilin domain-containing protein</fullName>
    </recommendedName>
</protein>
<evidence type="ECO:0000313" key="6">
    <source>
        <dbReference type="Ensembl" id="ENSCSEP00000026895.1"/>
    </source>
</evidence>
<dbReference type="PANTHER" id="PTHR16650">
    <property type="entry name" value="C21ORF13-RELATED"/>
    <property type="match status" value="1"/>
</dbReference>
<dbReference type="InterPro" id="IPR028933">
    <property type="entry name" value="Lebercilin_dom"/>
</dbReference>
<comment type="similarity">
    <text evidence="1">Belongs to the LCA5 family.</text>
</comment>
<dbReference type="PANTHER" id="PTHR16650:SF6">
    <property type="entry name" value="GH21622P"/>
    <property type="match status" value="1"/>
</dbReference>